<keyword evidence="5 12" id="KW-0349">Heme</keyword>
<dbReference type="CDD" id="cd03499">
    <property type="entry name" value="SQR_TypeC_SdhC"/>
    <property type="match status" value="1"/>
</dbReference>
<dbReference type="PROSITE" id="PS01001">
    <property type="entry name" value="SDH_CYT_2"/>
    <property type="match status" value="1"/>
</dbReference>
<comment type="subcellular location">
    <subcellularLocation>
        <location evidence="2">Membrane</location>
        <topology evidence="2">Multi-pass membrane protein</topology>
    </subcellularLocation>
</comment>
<comment type="subunit">
    <text evidence="11">Part of an enzyme complex containing four subunits: a flavoprotein, an iron-sulfur protein, plus two membrane-anchoring proteins, SdhC and SdhD. The complex can form homotrimers.</text>
</comment>
<evidence type="ECO:0000256" key="5">
    <source>
        <dbReference type="ARBA" id="ARBA00022617"/>
    </source>
</evidence>
<feature type="transmembrane region" description="Helical" evidence="13">
    <location>
        <begin position="106"/>
        <end position="126"/>
    </location>
</feature>
<dbReference type="GO" id="GO:0046872">
    <property type="term" value="F:metal ion binding"/>
    <property type="evidence" value="ECO:0007669"/>
    <property type="project" value="UniProtKB-KW"/>
</dbReference>
<dbReference type="RefSeq" id="WP_144898202.1">
    <property type="nucleotide sequence ID" value="NZ_VLKN01000002.1"/>
</dbReference>
<dbReference type="InterPro" id="IPR000701">
    <property type="entry name" value="SuccDH_FuR_B_TM-su"/>
</dbReference>
<organism evidence="14 15">
    <name type="scientific">Luteimonas cucumeris</name>
    <dbReference type="NCBI Taxonomy" id="985012"/>
    <lineage>
        <taxon>Bacteria</taxon>
        <taxon>Pseudomonadati</taxon>
        <taxon>Pseudomonadota</taxon>
        <taxon>Gammaproteobacteria</taxon>
        <taxon>Lysobacterales</taxon>
        <taxon>Lysobacteraceae</taxon>
        <taxon>Luteimonas</taxon>
    </lineage>
</organism>
<sequence>MANRERPLSPFMLGQTYRLQITTVMSFLHRLTGLALAAGAFGLAWWLLALAAGGDSYANLATCLASPLGKLALFGFTACLVYHLFNGIRHLLWDAGRGFDIPAVYRSGYTVAVLTVLVTAAIWFLALRGGA</sequence>
<comment type="similarity">
    <text evidence="3">Belongs to the cytochrome b560 family.</text>
</comment>
<comment type="caution">
    <text evidence="14">The sequence shown here is derived from an EMBL/GenBank/DDBJ whole genome shotgun (WGS) entry which is preliminary data.</text>
</comment>
<keyword evidence="8 13" id="KW-1133">Transmembrane helix</keyword>
<keyword evidence="10 13" id="KW-0472">Membrane</keyword>
<dbReference type="Proteomes" id="UP000315167">
    <property type="component" value="Unassembled WGS sequence"/>
</dbReference>
<evidence type="ECO:0000256" key="8">
    <source>
        <dbReference type="ARBA" id="ARBA00022989"/>
    </source>
</evidence>
<dbReference type="NCBIfam" id="TIGR02970">
    <property type="entry name" value="succ_dehyd_cytB"/>
    <property type="match status" value="1"/>
</dbReference>
<dbReference type="InterPro" id="IPR018495">
    <property type="entry name" value="Succ_DH_cyt_bsu_CS"/>
</dbReference>
<gene>
    <name evidence="14" type="ORF">IP90_00639</name>
</gene>
<dbReference type="InterPro" id="IPR034804">
    <property type="entry name" value="SQR/QFR_C/D"/>
</dbReference>
<name>A0A562LAB3_9GAMM</name>
<dbReference type="AlphaFoldDB" id="A0A562LAB3"/>
<dbReference type="GO" id="GO:0016020">
    <property type="term" value="C:membrane"/>
    <property type="evidence" value="ECO:0007669"/>
    <property type="project" value="UniProtKB-SubCell"/>
</dbReference>
<evidence type="ECO:0000256" key="2">
    <source>
        <dbReference type="ARBA" id="ARBA00004141"/>
    </source>
</evidence>
<evidence type="ECO:0000256" key="10">
    <source>
        <dbReference type="ARBA" id="ARBA00023136"/>
    </source>
</evidence>
<dbReference type="EMBL" id="VLKN01000002">
    <property type="protein sequence ID" value="TWI04506.1"/>
    <property type="molecule type" value="Genomic_DNA"/>
</dbReference>
<keyword evidence="7 12" id="KW-0479">Metal-binding</keyword>
<dbReference type="OrthoDB" id="9799441at2"/>
<dbReference type="Gene3D" id="1.20.1300.10">
    <property type="entry name" value="Fumarate reductase/succinate dehydrogenase, transmembrane subunit"/>
    <property type="match status" value="1"/>
</dbReference>
<accession>A0A562LAB3</accession>
<evidence type="ECO:0000313" key="15">
    <source>
        <dbReference type="Proteomes" id="UP000315167"/>
    </source>
</evidence>
<dbReference type="PANTHER" id="PTHR10978">
    <property type="entry name" value="SUCCINATE DEHYDROGENASE CYTOCHROME B560 SUBUNIT"/>
    <property type="match status" value="1"/>
</dbReference>
<comment type="function">
    <text evidence="1">Membrane-anchoring subunit of succinate dehydrogenase (SDH).</text>
</comment>
<evidence type="ECO:0000256" key="1">
    <source>
        <dbReference type="ARBA" id="ARBA00004050"/>
    </source>
</evidence>
<dbReference type="InterPro" id="IPR014314">
    <property type="entry name" value="Succ_DH_cytb556"/>
</dbReference>
<keyword evidence="9 12" id="KW-0408">Iron</keyword>
<feature type="binding site" description="axial binding residue" evidence="12">
    <location>
        <position position="83"/>
    </location>
    <ligand>
        <name>heme</name>
        <dbReference type="ChEBI" id="CHEBI:30413"/>
        <note>ligand shared with second transmembrane subunit</note>
    </ligand>
    <ligandPart>
        <name>Fe</name>
        <dbReference type="ChEBI" id="CHEBI:18248"/>
    </ligandPart>
</feature>
<dbReference type="PANTHER" id="PTHR10978:SF5">
    <property type="entry name" value="SUCCINATE DEHYDROGENASE CYTOCHROME B560 SUBUNIT, MITOCHONDRIAL"/>
    <property type="match status" value="1"/>
</dbReference>
<evidence type="ECO:0000256" key="13">
    <source>
        <dbReference type="SAM" id="Phobius"/>
    </source>
</evidence>
<feature type="transmembrane region" description="Helical" evidence="13">
    <location>
        <begin position="27"/>
        <end position="48"/>
    </location>
</feature>
<dbReference type="Pfam" id="PF01127">
    <property type="entry name" value="Sdh_cyt"/>
    <property type="match status" value="1"/>
</dbReference>
<dbReference type="GO" id="GO:0009055">
    <property type="term" value="F:electron transfer activity"/>
    <property type="evidence" value="ECO:0007669"/>
    <property type="project" value="InterPro"/>
</dbReference>
<keyword evidence="6 13" id="KW-0812">Transmembrane</keyword>
<evidence type="ECO:0000256" key="6">
    <source>
        <dbReference type="ARBA" id="ARBA00022692"/>
    </source>
</evidence>
<proteinExistence type="inferred from homology"/>
<evidence type="ECO:0000256" key="3">
    <source>
        <dbReference type="ARBA" id="ARBA00007244"/>
    </source>
</evidence>
<protein>
    <recommendedName>
        <fullName evidence="4">Succinate dehydrogenase cytochrome b556 subunit</fullName>
    </recommendedName>
</protein>
<evidence type="ECO:0000256" key="4">
    <source>
        <dbReference type="ARBA" id="ARBA00020076"/>
    </source>
</evidence>
<reference evidence="14 15" key="1">
    <citation type="journal article" date="2015" name="Stand. Genomic Sci.">
        <title>Genomic Encyclopedia of Bacterial and Archaeal Type Strains, Phase III: the genomes of soil and plant-associated and newly described type strains.</title>
        <authorList>
            <person name="Whitman W.B."/>
            <person name="Woyke T."/>
            <person name="Klenk H.P."/>
            <person name="Zhou Y."/>
            <person name="Lilburn T.G."/>
            <person name="Beck B.J."/>
            <person name="De Vos P."/>
            <person name="Vandamme P."/>
            <person name="Eisen J.A."/>
            <person name="Garrity G."/>
            <person name="Hugenholtz P."/>
            <person name="Kyrpides N.C."/>
        </authorList>
    </citation>
    <scope>NUCLEOTIDE SEQUENCE [LARGE SCALE GENOMIC DNA]</scope>
    <source>
        <strain evidence="14 15">CGMCC 1.10821</strain>
    </source>
</reference>
<evidence type="ECO:0000256" key="11">
    <source>
        <dbReference type="ARBA" id="ARBA00025912"/>
    </source>
</evidence>
<evidence type="ECO:0000313" key="14">
    <source>
        <dbReference type="EMBL" id="TWI04506.1"/>
    </source>
</evidence>
<keyword evidence="15" id="KW-1185">Reference proteome</keyword>
<dbReference type="PIRSF" id="PIRSF000178">
    <property type="entry name" value="SDH_cyt_b560"/>
    <property type="match status" value="1"/>
</dbReference>
<evidence type="ECO:0000256" key="12">
    <source>
        <dbReference type="PIRSR" id="PIRSR000178-1"/>
    </source>
</evidence>
<dbReference type="SUPFAM" id="SSF81343">
    <property type="entry name" value="Fumarate reductase respiratory complex transmembrane subunits"/>
    <property type="match status" value="1"/>
</dbReference>
<dbReference type="GO" id="GO:0006099">
    <property type="term" value="P:tricarboxylic acid cycle"/>
    <property type="evidence" value="ECO:0007669"/>
    <property type="project" value="InterPro"/>
</dbReference>
<evidence type="ECO:0000256" key="7">
    <source>
        <dbReference type="ARBA" id="ARBA00022723"/>
    </source>
</evidence>
<feature type="transmembrane region" description="Helical" evidence="13">
    <location>
        <begin position="68"/>
        <end position="85"/>
    </location>
</feature>
<comment type="cofactor">
    <cofactor evidence="12">
        <name>heme</name>
        <dbReference type="ChEBI" id="CHEBI:30413"/>
    </cofactor>
    <text evidence="12">The heme is bound between the two transmembrane subunits.</text>
</comment>
<evidence type="ECO:0000256" key="9">
    <source>
        <dbReference type="ARBA" id="ARBA00023004"/>
    </source>
</evidence>